<evidence type="ECO:0000313" key="2">
    <source>
        <dbReference type="EMBL" id="KAG0710089.1"/>
    </source>
</evidence>
<sequence>MVTSTLCLAPEFVVRGLEAGMDVTLKVRATNHRGQSVSISLAADIMKVAEKRMGECRAACRLTSCNAGPPAHQEGRPAAPVVGAVVAGGCGLGAGSGGSRAHPYTHRSRPHSHSKCDSPPTLTNVYGAAWVTCVARTAHETPRPEPGLPTLMWWGDSVCSTFDALTKSRGIPMSSIFYRNKNTNERILLSCYSSGPQRSVTGLWRRWVLYAKEAITSRASPRRPSSSSPCFPGKTRRRFR</sequence>
<protein>
    <submittedName>
        <fullName evidence="2">Uncharacterized protein</fullName>
    </submittedName>
</protein>
<accession>A0A8J5CGE4</accession>
<dbReference type="Proteomes" id="UP000770661">
    <property type="component" value="Unassembled WGS sequence"/>
</dbReference>
<dbReference type="AlphaFoldDB" id="A0A8J5CGE4"/>
<feature type="region of interest" description="Disordered" evidence="1">
    <location>
        <begin position="219"/>
        <end position="240"/>
    </location>
</feature>
<feature type="compositionally biased region" description="Basic residues" evidence="1">
    <location>
        <begin position="103"/>
        <end position="113"/>
    </location>
</feature>
<organism evidence="2 3">
    <name type="scientific">Chionoecetes opilio</name>
    <name type="common">Atlantic snow crab</name>
    <name type="synonym">Cancer opilio</name>
    <dbReference type="NCBI Taxonomy" id="41210"/>
    <lineage>
        <taxon>Eukaryota</taxon>
        <taxon>Metazoa</taxon>
        <taxon>Ecdysozoa</taxon>
        <taxon>Arthropoda</taxon>
        <taxon>Crustacea</taxon>
        <taxon>Multicrustacea</taxon>
        <taxon>Malacostraca</taxon>
        <taxon>Eumalacostraca</taxon>
        <taxon>Eucarida</taxon>
        <taxon>Decapoda</taxon>
        <taxon>Pleocyemata</taxon>
        <taxon>Brachyura</taxon>
        <taxon>Eubrachyura</taxon>
        <taxon>Majoidea</taxon>
        <taxon>Majidae</taxon>
        <taxon>Chionoecetes</taxon>
    </lineage>
</organism>
<keyword evidence="3" id="KW-1185">Reference proteome</keyword>
<dbReference type="EMBL" id="JACEEZ010024548">
    <property type="protein sequence ID" value="KAG0710089.1"/>
    <property type="molecule type" value="Genomic_DNA"/>
</dbReference>
<name>A0A8J5CGE4_CHIOP</name>
<feature type="region of interest" description="Disordered" evidence="1">
    <location>
        <begin position="98"/>
        <end position="118"/>
    </location>
</feature>
<reference evidence="2" key="1">
    <citation type="submission" date="2020-07" db="EMBL/GenBank/DDBJ databases">
        <title>The High-quality genome of the commercially important snow crab, Chionoecetes opilio.</title>
        <authorList>
            <person name="Jeong J.-H."/>
            <person name="Ryu S."/>
        </authorList>
    </citation>
    <scope>NUCLEOTIDE SEQUENCE</scope>
    <source>
        <strain evidence="2">MADBK_172401_WGS</strain>
        <tissue evidence="2">Digestive gland</tissue>
    </source>
</reference>
<feature type="compositionally biased region" description="Low complexity" evidence="1">
    <location>
        <begin position="219"/>
        <end position="229"/>
    </location>
</feature>
<proteinExistence type="predicted"/>
<gene>
    <name evidence="2" type="ORF">GWK47_023522</name>
</gene>
<evidence type="ECO:0000256" key="1">
    <source>
        <dbReference type="SAM" id="MobiDB-lite"/>
    </source>
</evidence>
<evidence type="ECO:0000313" key="3">
    <source>
        <dbReference type="Proteomes" id="UP000770661"/>
    </source>
</evidence>
<comment type="caution">
    <text evidence="2">The sequence shown here is derived from an EMBL/GenBank/DDBJ whole genome shotgun (WGS) entry which is preliminary data.</text>
</comment>